<dbReference type="Proteomes" id="UP000250321">
    <property type="component" value="Unassembled WGS sequence"/>
</dbReference>
<comment type="caution">
    <text evidence="2">The sequence shown here is derived from an EMBL/GenBank/DDBJ whole genome shotgun (WGS) entry which is preliminary data.</text>
</comment>
<evidence type="ECO:0000256" key="1">
    <source>
        <dbReference type="ARBA" id="ARBA00023277"/>
    </source>
</evidence>
<dbReference type="PANTHER" id="PTHR31268:SF37">
    <property type="entry name" value="GALACTINOL--SUCROSE GALACTOSYLTRANSFERASE"/>
    <property type="match status" value="1"/>
</dbReference>
<dbReference type="Pfam" id="PF05691">
    <property type="entry name" value="Raffinose_syn"/>
    <property type="match status" value="1"/>
</dbReference>
<sequence>MILCQHTGALELFNCQGGGWYHKSRRYKSAPECSRHVTSLEGPKDVEWNNGKTPISIKGMNIFAVYMHQQKKLKLLKLSEKVEISLQPFDYELLTVSPVRVLP</sequence>
<dbReference type="OrthoDB" id="1161668at2759"/>
<dbReference type="InterPro" id="IPR008811">
    <property type="entry name" value="Glycosyl_hydrolases_36"/>
</dbReference>
<evidence type="ECO:0000313" key="3">
    <source>
        <dbReference type="Proteomes" id="UP000250321"/>
    </source>
</evidence>
<dbReference type="PANTHER" id="PTHR31268">
    <property type="match status" value="1"/>
</dbReference>
<reference evidence="2 3" key="1">
    <citation type="submission" date="2018-02" db="EMBL/GenBank/DDBJ databases">
        <title>Draft genome of wild Prunus yedoensis var. nudiflora.</title>
        <authorList>
            <person name="Baek S."/>
            <person name="Kim J.-H."/>
            <person name="Choi K."/>
            <person name="Kim G.-B."/>
            <person name="Cho A."/>
            <person name="Jang H."/>
            <person name="Shin C.-H."/>
            <person name="Yu H.-J."/>
            <person name="Mun J.-H."/>
        </authorList>
    </citation>
    <scope>NUCLEOTIDE SEQUENCE [LARGE SCALE GENOMIC DNA]</scope>
    <source>
        <strain evidence="3">cv. Jeju island</strain>
        <tissue evidence="2">Leaf</tissue>
    </source>
</reference>
<evidence type="ECO:0000313" key="2">
    <source>
        <dbReference type="EMBL" id="PQP99545.1"/>
    </source>
</evidence>
<accession>A0A314ZCH5</accession>
<keyword evidence="1" id="KW-0119">Carbohydrate metabolism</keyword>
<proteinExistence type="predicted"/>
<name>A0A314ZCH5_PRUYE</name>
<dbReference type="EMBL" id="PJQY01001801">
    <property type="protein sequence ID" value="PQP99545.1"/>
    <property type="molecule type" value="Genomic_DNA"/>
</dbReference>
<keyword evidence="2" id="KW-0328">Glycosyltransferase</keyword>
<dbReference type="AlphaFoldDB" id="A0A314ZCH5"/>
<protein>
    <submittedName>
        <fullName evidence="2">Galactinol--sucrose galactosyltransferase</fullName>
    </submittedName>
</protein>
<keyword evidence="3" id="KW-1185">Reference proteome</keyword>
<gene>
    <name evidence="2" type="ORF">Pyn_14536</name>
</gene>
<keyword evidence="2" id="KW-0808">Transferase</keyword>
<dbReference type="GO" id="GO:0047274">
    <property type="term" value="F:galactinol-sucrose galactosyltransferase activity"/>
    <property type="evidence" value="ECO:0007669"/>
    <property type="project" value="TreeGrafter"/>
</dbReference>
<dbReference type="STRING" id="2094558.A0A314ZCH5"/>
<organism evidence="2 3">
    <name type="scientific">Prunus yedoensis var. nudiflora</name>
    <dbReference type="NCBI Taxonomy" id="2094558"/>
    <lineage>
        <taxon>Eukaryota</taxon>
        <taxon>Viridiplantae</taxon>
        <taxon>Streptophyta</taxon>
        <taxon>Embryophyta</taxon>
        <taxon>Tracheophyta</taxon>
        <taxon>Spermatophyta</taxon>
        <taxon>Magnoliopsida</taxon>
        <taxon>eudicotyledons</taxon>
        <taxon>Gunneridae</taxon>
        <taxon>Pentapetalae</taxon>
        <taxon>rosids</taxon>
        <taxon>fabids</taxon>
        <taxon>Rosales</taxon>
        <taxon>Rosaceae</taxon>
        <taxon>Amygdaloideae</taxon>
        <taxon>Amygdaleae</taxon>
        <taxon>Prunus</taxon>
    </lineage>
</organism>